<feature type="transmembrane region" description="Helical" evidence="1">
    <location>
        <begin position="84"/>
        <end position="105"/>
    </location>
</feature>
<proteinExistence type="predicted"/>
<keyword evidence="1" id="KW-1133">Transmembrane helix</keyword>
<accession>A0A7V5RQ46</accession>
<reference evidence="2" key="1">
    <citation type="journal article" date="2020" name="mSystems">
        <title>Genome- and Community-Level Interaction Insights into Carbon Utilization and Element Cycling Functions of Hydrothermarchaeota in Hydrothermal Sediment.</title>
        <authorList>
            <person name="Zhou Z."/>
            <person name="Liu Y."/>
            <person name="Xu W."/>
            <person name="Pan J."/>
            <person name="Luo Z.H."/>
            <person name="Li M."/>
        </authorList>
    </citation>
    <scope>NUCLEOTIDE SEQUENCE [LARGE SCALE GENOMIC DNA]</scope>
    <source>
        <strain evidence="2">HyVt-460</strain>
    </source>
</reference>
<evidence type="ECO:0000256" key="1">
    <source>
        <dbReference type="SAM" id="Phobius"/>
    </source>
</evidence>
<sequence length="169" mass="19461">MSGLELRPRFKWYVDTSQDVLNRRFSQFLQNNKNGCGGQMVGNHLQMCVPREEQHYWSPQLSLEILDDGGGSVIKGHFGPRPAVWTMFMFFYMGIGFIGLIGLFWGMSQWTLKQPAWALWIVPAALLLEAVFYFIAQAGKRLAHDQMVQLQKQLVGILGQEPRKQREKE</sequence>
<name>A0A7V5RQ46_CALAY</name>
<evidence type="ECO:0000313" key="2">
    <source>
        <dbReference type="EMBL" id="HHM02691.1"/>
    </source>
</evidence>
<comment type="caution">
    <text evidence="2">The sequence shown here is derived from an EMBL/GenBank/DDBJ whole genome shotgun (WGS) entry which is preliminary data.</text>
</comment>
<protein>
    <submittedName>
        <fullName evidence="2">Uncharacterized protein</fullName>
    </submittedName>
</protein>
<dbReference type="Proteomes" id="UP000885771">
    <property type="component" value="Unassembled WGS sequence"/>
</dbReference>
<dbReference type="EMBL" id="DRLI01000258">
    <property type="protein sequence ID" value="HHM02691.1"/>
    <property type="molecule type" value="Genomic_DNA"/>
</dbReference>
<feature type="transmembrane region" description="Helical" evidence="1">
    <location>
        <begin position="117"/>
        <end position="136"/>
    </location>
</feature>
<organism evidence="2">
    <name type="scientific">Caldithrix abyssi</name>
    <dbReference type="NCBI Taxonomy" id="187145"/>
    <lineage>
        <taxon>Bacteria</taxon>
        <taxon>Pseudomonadati</taxon>
        <taxon>Calditrichota</taxon>
        <taxon>Calditrichia</taxon>
        <taxon>Calditrichales</taxon>
        <taxon>Calditrichaceae</taxon>
        <taxon>Caldithrix</taxon>
    </lineage>
</organism>
<keyword evidence="1" id="KW-0472">Membrane</keyword>
<dbReference type="AlphaFoldDB" id="A0A7V5RQ46"/>
<gene>
    <name evidence="2" type="ORF">ENJ15_06720</name>
</gene>
<keyword evidence="1" id="KW-0812">Transmembrane</keyword>